<gene>
    <name evidence="1" type="ORF">E2562_034437</name>
</gene>
<protein>
    <submittedName>
        <fullName evidence="1">Uncharacterized protein</fullName>
    </submittedName>
</protein>
<proteinExistence type="predicted"/>
<name>A0A6G1FFG1_9ORYZ</name>
<comment type="caution">
    <text evidence="1">The sequence shown here is derived from an EMBL/GenBank/DDBJ whole genome shotgun (WGS) entry which is preliminary data.</text>
</comment>
<evidence type="ECO:0000313" key="1">
    <source>
        <dbReference type="EMBL" id="KAF0935564.1"/>
    </source>
</evidence>
<keyword evidence="2" id="KW-1185">Reference proteome</keyword>
<dbReference type="EMBL" id="SPHZ02000001">
    <property type="protein sequence ID" value="KAF0935564.1"/>
    <property type="molecule type" value="Genomic_DNA"/>
</dbReference>
<dbReference type="Proteomes" id="UP000479710">
    <property type="component" value="Unassembled WGS sequence"/>
</dbReference>
<accession>A0A6G1FFG1</accession>
<reference evidence="1 2" key="1">
    <citation type="submission" date="2019-11" db="EMBL/GenBank/DDBJ databases">
        <title>Whole genome sequence of Oryza granulata.</title>
        <authorList>
            <person name="Li W."/>
        </authorList>
    </citation>
    <scope>NUCLEOTIDE SEQUENCE [LARGE SCALE GENOMIC DNA]</scope>
    <source>
        <strain evidence="2">cv. Menghai</strain>
        <tissue evidence="1">Leaf</tissue>
    </source>
</reference>
<evidence type="ECO:0000313" key="2">
    <source>
        <dbReference type="Proteomes" id="UP000479710"/>
    </source>
</evidence>
<dbReference type="AlphaFoldDB" id="A0A6G1FFG1"/>
<sequence length="71" mass="7403">MDSEESVATVIHSSALQPNHIVMSSNTETTADWVMVGSLAHPSLKDKGFAGGEAPAIDPAATEKIAKELPD</sequence>
<organism evidence="1 2">
    <name type="scientific">Oryza meyeriana var. granulata</name>
    <dbReference type="NCBI Taxonomy" id="110450"/>
    <lineage>
        <taxon>Eukaryota</taxon>
        <taxon>Viridiplantae</taxon>
        <taxon>Streptophyta</taxon>
        <taxon>Embryophyta</taxon>
        <taxon>Tracheophyta</taxon>
        <taxon>Spermatophyta</taxon>
        <taxon>Magnoliopsida</taxon>
        <taxon>Liliopsida</taxon>
        <taxon>Poales</taxon>
        <taxon>Poaceae</taxon>
        <taxon>BOP clade</taxon>
        <taxon>Oryzoideae</taxon>
        <taxon>Oryzeae</taxon>
        <taxon>Oryzinae</taxon>
        <taxon>Oryza</taxon>
        <taxon>Oryza meyeriana</taxon>
    </lineage>
</organism>